<dbReference type="InterPro" id="IPR005828">
    <property type="entry name" value="MFS_sugar_transport-like"/>
</dbReference>
<reference evidence="8" key="1">
    <citation type="submission" date="2017-02" db="UniProtKB">
        <authorList>
            <consortium name="WormBaseParasite"/>
        </authorList>
    </citation>
    <scope>IDENTIFICATION</scope>
</reference>
<evidence type="ECO:0000313" key="6">
    <source>
        <dbReference type="EMBL" id="VDM51768.1"/>
    </source>
</evidence>
<dbReference type="PROSITE" id="PS00217">
    <property type="entry name" value="SUGAR_TRANSPORT_2"/>
    <property type="match status" value="1"/>
</dbReference>
<dbReference type="Proteomes" id="UP000267027">
    <property type="component" value="Unassembled WGS sequence"/>
</dbReference>
<comment type="subcellular location">
    <subcellularLocation>
        <location evidence="1">Membrane</location>
        <topology evidence="1">Multi-pass membrane protein</topology>
    </subcellularLocation>
</comment>
<dbReference type="AlphaFoldDB" id="A0A0R3P9R3"/>
<accession>A0A0R3P9R3</accession>
<evidence type="ECO:0000313" key="8">
    <source>
        <dbReference type="WBParaSite" id="ACOC_0000018201-mRNA-1"/>
    </source>
</evidence>
<feature type="transmembrane region" description="Helical" evidence="5">
    <location>
        <begin position="147"/>
        <end position="170"/>
    </location>
</feature>
<sequence>MVVGAILSIGRLLIGIQAGASLCLLPLYIIEISPLEHRPFLSTFQQVSQALGTLLGLLIGSEEILHLGSSRPLRKSLKGFLVGVAASASYAFTADDLIDTFSAKMLTVHYDLWQVDRFGRRHLLLFGLFGSSAAMCLPAFFPEQKLLVSLGFTLTKAFIGLGAGAPPWFLTSELVGKKYD</sequence>
<dbReference type="InterPro" id="IPR045263">
    <property type="entry name" value="GLUT"/>
</dbReference>
<feature type="transmembrane region" description="Helical" evidence="5">
    <location>
        <begin position="12"/>
        <end position="30"/>
    </location>
</feature>
<dbReference type="STRING" id="334426.A0A0R3P9R3"/>
<evidence type="ECO:0000256" key="1">
    <source>
        <dbReference type="ARBA" id="ARBA00004141"/>
    </source>
</evidence>
<keyword evidence="3 5" id="KW-1133">Transmembrane helix</keyword>
<dbReference type="Pfam" id="PF00083">
    <property type="entry name" value="Sugar_tr"/>
    <property type="match status" value="2"/>
</dbReference>
<feature type="transmembrane region" description="Helical" evidence="5">
    <location>
        <begin position="123"/>
        <end position="141"/>
    </location>
</feature>
<name>A0A0R3P9R3_ANGCS</name>
<dbReference type="InterPro" id="IPR005829">
    <property type="entry name" value="Sugar_transporter_CS"/>
</dbReference>
<dbReference type="InterPro" id="IPR036259">
    <property type="entry name" value="MFS_trans_sf"/>
</dbReference>
<reference evidence="6 7" key="2">
    <citation type="submission" date="2018-11" db="EMBL/GenBank/DDBJ databases">
        <authorList>
            <consortium name="Pathogen Informatics"/>
        </authorList>
    </citation>
    <scope>NUCLEOTIDE SEQUENCE [LARGE SCALE GENOMIC DNA]</scope>
    <source>
        <strain evidence="6 7">Costa Rica</strain>
    </source>
</reference>
<evidence type="ECO:0000313" key="7">
    <source>
        <dbReference type="Proteomes" id="UP000267027"/>
    </source>
</evidence>
<proteinExistence type="predicted"/>
<dbReference type="PANTHER" id="PTHR23503:SF11">
    <property type="entry name" value="MAJOR FACILITATOR SUPERFAMILY (MFS) PROFILE DOMAIN-CONTAINING PROTEIN"/>
    <property type="match status" value="1"/>
</dbReference>
<dbReference type="GO" id="GO:0015149">
    <property type="term" value="F:hexose transmembrane transporter activity"/>
    <property type="evidence" value="ECO:0007669"/>
    <property type="project" value="TreeGrafter"/>
</dbReference>
<dbReference type="Gene3D" id="1.20.1250.20">
    <property type="entry name" value="MFS general substrate transporter like domains"/>
    <property type="match status" value="2"/>
</dbReference>
<keyword evidence="4 5" id="KW-0472">Membrane</keyword>
<dbReference type="GO" id="GO:0016020">
    <property type="term" value="C:membrane"/>
    <property type="evidence" value="ECO:0007669"/>
    <property type="project" value="UniProtKB-SubCell"/>
</dbReference>
<evidence type="ECO:0000256" key="5">
    <source>
        <dbReference type="SAM" id="Phobius"/>
    </source>
</evidence>
<dbReference type="EMBL" id="UYYA01000014">
    <property type="protein sequence ID" value="VDM51768.1"/>
    <property type="molecule type" value="Genomic_DNA"/>
</dbReference>
<protein>
    <submittedName>
        <fullName evidence="8">MFS domain-containing protein</fullName>
    </submittedName>
</protein>
<dbReference type="OrthoDB" id="4142200at2759"/>
<keyword evidence="2 5" id="KW-0812">Transmembrane</keyword>
<evidence type="ECO:0000256" key="2">
    <source>
        <dbReference type="ARBA" id="ARBA00022692"/>
    </source>
</evidence>
<keyword evidence="7" id="KW-1185">Reference proteome</keyword>
<organism evidence="8">
    <name type="scientific">Angiostrongylus costaricensis</name>
    <name type="common">Nematode worm</name>
    <dbReference type="NCBI Taxonomy" id="334426"/>
    <lineage>
        <taxon>Eukaryota</taxon>
        <taxon>Metazoa</taxon>
        <taxon>Ecdysozoa</taxon>
        <taxon>Nematoda</taxon>
        <taxon>Chromadorea</taxon>
        <taxon>Rhabditida</taxon>
        <taxon>Rhabditina</taxon>
        <taxon>Rhabditomorpha</taxon>
        <taxon>Strongyloidea</taxon>
        <taxon>Metastrongylidae</taxon>
        <taxon>Angiostrongylus</taxon>
    </lineage>
</organism>
<dbReference type="WBParaSite" id="ACOC_0000018201-mRNA-1">
    <property type="protein sequence ID" value="ACOC_0000018201-mRNA-1"/>
    <property type="gene ID" value="ACOC_0000018201"/>
</dbReference>
<evidence type="ECO:0000256" key="3">
    <source>
        <dbReference type="ARBA" id="ARBA00022989"/>
    </source>
</evidence>
<evidence type="ECO:0000256" key="4">
    <source>
        <dbReference type="ARBA" id="ARBA00023136"/>
    </source>
</evidence>
<gene>
    <name evidence="6" type="ORF">ACOC_LOCUS183</name>
</gene>
<dbReference type="SUPFAM" id="SSF103473">
    <property type="entry name" value="MFS general substrate transporter"/>
    <property type="match status" value="1"/>
</dbReference>
<dbReference type="PANTHER" id="PTHR23503">
    <property type="entry name" value="SOLUTE CARRIER FAMILY 2"/>
    <property type="match status" value="1"/>
</dbReference>